<accession>A0ACB8ZIR2</accession>
<comment type="caution">
    <text evidence="1">The sequence shown here is derived from an EMBL/GenBank/DDBJ whole genome shotgun (WGS) entry which is preliminary data.</text>
</comment>
<keyword evidence="2" id="KW-1185">Reference proteome</keyword>
<evidence type="ECO:0000313" key="2">
    <source>
        <dbReference type="Proteomes" id="UP001055879"/>
    </source>
</evidence>
<evidence type="ECO:0000313" key="1">
    <source>
        <dbReference type="EMBL" id="KAI3697626.1"/>
    </source>
</evidence>
<protein>
    <submittedName>
        <fullName evidence="1">Uncharacterized protein</fullName>
    </submittedName>
</protein>
<dbReference type="Proteomes" id="UP001055879">
    <property type="component" value="Linkage Group LG10"/>
</dbReference>
<reference evidence="1 2" key="2">
    <citation type="journal article" date="2022" name="Mol. Ecol. Resour.">
        <title>The genomes of chicory, endive, great burdock and yacon provide insights into Asteraceae paleo-polyploidization history and plant inulin production.</title>
        <authorList>
            <person name="Fan W."/>
            <person name="Wang S."/>
            <person name="Wang H."/>
            <person name="Wang A."/>
            <person name="Jiang F."/>
            <person name="Liu H."/>
            <person name="Zhao H."/>
            <person name="Xu D."/>
            <person name="Zhang Y."/>
        </authorList>
    </citation>
    <scope>NUCLEOTIDE SEQUENCE [LARGE SCALE GENOMIC DNA]</scope>
    <source>
        <strain evidence="2">cv. Niubang</strain>
    </source>
</reference>
<sequence length="203" mass="22771">MTCPIASMILRESSLSLTCWRNVHSVSQWEQTVRPNPSTSKIQNRVSAIEAVRWFSPLKLHCILASVFSSKGFCWASALHFGVSTKPSLSLSLLLLLTHSLLPSPFSLSISLIHPFLHSSTQLWISGLSVSAAENLIPQLAKGPSGVRKLYYVWWIRIKGFRSSRDLCILIYLIVAVLYIARIGGDRLMVLYHRVLSIAFIYT</sequence>
<gene>
    <name evidence="1" type="ORF">L6452_30721</name>
</gene>
<reference evidence="2" key="1">
    <citation type="journal article" date="2022" name="Mol. Ecol. Resour.">
        <title>The genomes of chicory, endive, great burdock and yacon provide insights into Asteraceae palaeo-polyploidization history and plant inulin production.</title>
        <authorList>
            <person name="Fan W."/>
            <person name="Wang S."/>
            <person name="Wang H."/>
            <person name="Wang A."/>
            <person name="Jiang F."/>
            <person name="Liu H."/>
            <person name="Zhao H."/>
            <person name="Xu D."/>
            <person name="Zhang Y."/>
        </authorList>
    </citation>
    <scope>NUCLEOTIDE SEQUENCE [LARGE SCALE GENOMIC DNA]</scope>
    <source>
        <strain evidence="2">cv. Niubang</strain>
    </source>
</reference>
<proteinExistence type="predicted"/>
<organism evidence="1 2">
    <name type="scientific">Arctium lappa</name>
    <name type="common">Greater burdock</name>
    <name type="synonym">Lappa major</name>
    <dbReference type="NCBI Taxonomy" id="4217"/>
    <lineage>
        <taxon>Eukaryota</taxon>
        <taxon>Viridiplantae</taxon>
        <taxon>Streptophyta</taxon>
        <taxon>Embryophyta</taxon>
        <taxon>Tracheophyta</taxon>
        <taxon>Spermatophyta</taxon>
        <taxon>Magnoliopsida</taxon>
        <taxon>eudicotyledons</taxon>
        <taxon>Gunneridae</taxon>
        <taxon>Pentapetalae</taxon>
        <taxon>asterids</taxon>
        <taxon>campanulids</taxon>
        <taxon>Asterales</taxon>
        <taxon>Asteraceae</taxon>
        <taxon>Carduoideae</taxon>
        <taxon>Cardueae</taxon>
        <taxon>Arctiinae</taxon>
        <taxon>Arctium</taxon>
    </lineage>
</organism>
<dbReference type="EMBL" id="CM042056">
    <property type="protein sequence ID" value="KAI3697626.1"/>
    <property type="molecule type" value="Genomic_DNA"/>
</dbReference>
<name>A0ACB8ZIR2_ARCLA</name>